<organism evidence="3 4">
    <name type="scientific">Georhizobium profundi</name>
    <dbReference type="NCBI Taxonomy" id="2341112"/>
    <lineage>
        <taxon>Bacteria</taxon>
        <taxon>Pseudomonadati</taxon>
        <taxon>Pseudomonadota</taxon>
        <taxon>Alphaproteobacteria</taxon>
        <taxon>Hyphomicrobiales</taxon>
        <taxon>Rhizobiaceae</taxon>
        <taxon>Georhizobium</taxon>
    </lineage>
</organism>
<dbReference type="PANTHER" id="PTHR33376">
    <property type="match status" value="1"/>
</dbReference>
<evidence type="ECO:0000256" key="2">
    <source>
        <dbReference type="SAM" id="SignalP"/>
    </source>
</evidence>
<reference evidence="3 4" key="1">
    <citation type="submission" date="2018-09" db="EMBL/GenBank/DDBJ databases">
        <title>Marinorhizobium profundi gen. nov., sp. nov., isolated from a deep-sea sediment sample from the New Britain Trench and proposal of Marinorhizobiaceae fam. nov. in the order Rhizobiales of the class Alphaproteobacteria.</title>
        <authorList>
            <person name="Cao J."/>
        </authorList>
    </citation>
    <scope>NUCLEOTIDE SEQUENCE [LARGE SCALE GENOMIC DNA]</scope>
    <source>
        <strain evidence="3 4">WS11</strain>
    </source>
</reference>
<dbReference type="Pfam" id="PF03480">
    <property type="entry name" value="DctP"/>
    <property type="match status" value="1"/>
</dbReference>
<sequence length="349" mass="37841">MTRTTRIRSMLAGGLVACSALLSAGIASAQEVTLRLHQFLPEQANVPAYVLKPWIERVQEASDGRIAIEMYSAMALGGTPPQLIDQARDGVVDIVWTLPGSTPGRFPQAEVFELPFFSSDAEATSRAYWQLFEENMQDTDFAGIKILGTWVHGPGLVHVKGDGVRSLEDMADLKLRAPTRMITQLLEQMGAAPIGMPVPAIPESLSKGVIDGAVVPWEVTPSLRLSELVDSHTEFAGTQAFYVATFVLAMNQAKYDSLPDDLKAVIDENSGLEFSALAGKTMQEYDAPARAIAEEAGNEIIVLDEAEVARWVEASQPVVDSWIAEMDGRGLDGQAIVDRARTLIEEATQ</sequence>
<dbReference type="CDD" id="cd13665">
    <property type="entry name" value="PBP2_TRAP_Dctp3_4"/>
    <property type="match status" value="1"/>
</dbReference>
<dbReference type="KEGG" id="abaw:D5400_10165"/>
<proteinExistence type="predicted"/>
<evidence type="ECO:0000313" key="4">
    <source>
        <dbReference type="Proteomes" id="UP000268192"/>
    </source>
</evidence>
<feature type="signal peptide" evidence="2">
    <location>
        <begin position="1"/>
        <end position="29"/>
    </location>
</feature>
<dbReference type="OrthoDB" id="7822595at2"/>
<protein>
    <submittedName>
        <fullName evidence="3">C4-dicarboxylate ABC transporter</fullName>
    </submittedName>
</protein>
<gene>
    <name evidence="3" type="ORF">D5400_10165</name>
</gene>
<keyword evidence="4" id="KW-1185">Reference proteome</keyword>
<evidence type="ECO:0000313" key="3">
    <source>
        <dbReference type="EMBL" id="AZN71589.1"/>
    </source>
</evidence>
<name>A0A3Q8XQ40_9HYPH</name>
<dbReference type="EMBL" id="CP032509">
    <property type="protein sequence ID" value="AZN71589.1"/>
    <property type="molecule type" value="Genomic_DNA"/>
</dbReference>
<feature type="chain" id="PRO_5018780994" evidence="2">
    <location>
        <begin position="30"/>
        <end position="349"/>
    </location>
</feature>
<evidence type="ECO:0000256" key="1">
    <source>
        <dbReference type="ARBA" id="ARBA00022729"/>
    </source>
</evidence>
<dbReference type="GO" id="GO:0055085">
    <property type="term" value="P:transmembrane transport"/>
    <property type="evidence" value="ECO:0007669"/>
    <property type="project" value="InterPro"/>
</dbReference>
<dbReference type="NCBIfam" id="NF037995">
    <property type="entry name" value="TRAP_S1"/>
    <property type="match status" value="1"/>
</dbReference>
<dbReference type="Gene3D" id="3.40.190.170">
    <property type="entry name" value="Bacterial extracellular solute-binding protein, family 7"/>
    <property type="match status" value="1"/>
</dbReference>
<dbReference type="InterPro" id="IPR038404">
    <property type="entry name" value="TRAP_DctP_sf"/>
</dbReference>
<dbReference type="AlphaFoldDB" id="A0A3Q8XQ40"/>
<dbReference type="Proteomes" id="UP000268192">
    <property type="component" value="Chromosome"/>
</dbReference>
<dbReference type="RefSeq" id="WP_126009900.1">
    <property type="nucleotide sequence ID" value="NZ_CP032509.1"/>
</dbReference>
<dbReference type="InterPro" id="IPR018389">
    <property type="entry name" value="DctP_fam"/>
</dbReference>
<accession>A0A3Q8XQ40</accession>
<dbReference type="PANTHER" id="PTHR33376:SF15">
    <property type="entry name" value="BLL6794 PROTEIN"/>
    <property type="match status" value="1"/>
</dbReference>
<keyword evidence="1 2" id="KW-0732">Signal</keyword>